<evidence type="ECO:0000256" key="1">
    <source>
        <dbReference type="PROSITE-ProRule" id="PRU00339"/>
    </source>
</evidence>
<keyword evidence="3" id="KW-1185">Reference proteome</keyword>
<dbReference type="SUPFAM" id="SSF116965">
    <property type="entry name" value="Hypothetical protein MPN330"/>
    <property type="match status" value="1"/>
</dbReference>
<evidence type="ECO:0000313" key="3">
    <source>
        <dbReference type="Proteomes" id="UP001418796"/>
    </source>
</evidence>
<dbReference type="InterPro" id="IPR019734">
    <property type="entry name" value="TPR_rpt"/>
</dbReference>
<feature type="repeat" description="TPR" evidence="1">
    <location>
        <begin position="20"/>
        <end position="53"/>
    </location>
</feature>
<proteinExistence type="predicted"/>
<name>A0ABU9VK84_9BACI</name>
<dbReference type="Gene3D" id="1.25.40.10">
    <property type="entry name" value="Tetratricopeptide repeat domain"/>
    <property type="match status" value="1"/>
</dbReference>
<dbReference type="EMBL" id="JBCITK010000001">
    <property type="protein sequence ID" value="MEN0644311.1"/>
    <property type="molecule type" value="Genomic_DNA"/>
</dbReference>
<sequence>MTDKSHKNDQNNIILYPGLVRRLLELGMDALKAKDGKRAHEYFEQAESIEPENAKVRFGKMLSLVELGKLEEAVNLTDKLLREDSGDYFENLQVHISLLVQLSRYEEVIELLDAVLAENRFPPQHAESLYKLLHFSRQMTESLPSVEQSLVEEELDDEVEQEELDKLQSSNPELEWQAIQSLGKKKQRQATEAFITYIEDSTNDWLLQSYALQFLMDWNVVEEITITKLGQTQVIVPESLKNEGKLTHFISIMKQLLVESLEHEDPILLEMSTQLMVLHSLTLFPFLPEESEQRSYAAAFTIIACERIASDYNEIEIVKSLKTKRSEVLEKIEFIEELEGLVFRHGLPHFKETDR</sequence>
<dbReference type="Proteomes" id="UP001418796">
    <property type="component" value="Unassembled WGS sequence"/>
</dbReference>
<dbReference type="RefSeq" id="WP_343131039.1">
    <property type="nucleotide sequence ID" value="NZ_JBCITK010000001.1"/>
</dbReference>
<dbReference type="InterPro" id="IPR011990">
    <property type="entry name" value="TPR-like_helical_dom_sf"/>
</dbReference>
<comment type="caution">
    <text evidence="2">The sequence shown here is derived from an EMBL/GenBank/DDBJ whole genome shotgun (WGS) entry which is preliminary data.</text>
</comment>
<keyword evidence="1" id="KW-0802">TPR repeat</keyword>
<evidence type="ECO:0000313" key="2">
    <source>
        <dbReference type="EMBL" id="MEN0644311.1"/>
    </source>
</evidence>
<organism evidence="2 3">
    <name type="scientific">Alkalicoccobacillus gibsonii</name>
    <dbReference type="NCBI Taxonomy" id="79881"/>
    <lineage>
        <taxon>Bacteria</taxon>
        <taxon>Bacillati</taxon>
        <taxon>Bacillota</taxon>
        <taxon>Bacilli</taxon>
        <taxon>Bacillales</taxon>
        <taxon>Bacillaceae</taxon>
        <taxon>Alkalicoccobacillus</taxon>
    </lineage>
</organism>
<dbReference type="Pfam" id="PF14559">
    <property type="entry name" value="TPR_19"/>
    <property type="match status" value="1"/>
</dbReference>
<accession>A0ABU9VK84</accession>
<dbReference type="PROSITE" id="PS50005">
    <property type="entry name" value="TPR"/>
    <property type="match status" value="1"/>
</dbReference>
<dbReference type="SUPFAM" id="SSF48452">
    <property type="entry name" value="TPR-like"/>
    <property type="match status" value="1"/>
</dbReference>
<protein>
    <submittedName>
        <fullName evidence="2">Tetratricopeptide repeat protein</fullName>
    </submittedName>
</protein>
<gene>
    <name evidence="2" type="ORF">MKY91_14260</name>
</gene>
<reference evidence="2 3" key="1">
    <citation type="submission" date="2024-03" db="EMBL/GenBank/DDBJ databases">
        <title>Bacilli Hybrid Assemblies.</title>
        <authorList>
            <person name="Kovac J."/>
        </authorList>
    </citation>
    <scope>NUCLEOTIDE SEQUENCE [LARGE SCALE GENOMIC DNA]</scope>
    <source>
        <strain evidence="2 3">FSL R7-0666</strain>
    </source>
</reference>